<feature type="transmembrane region" description="Helical" evidence="1">
    <location>
        <begin position="260"/>
        <end position="279"/>
    </location>
</feature>
<dbReference type="GO" id="GO:0016020">
    <property type="term" value="C:membrane"/>
    <property type="evidence" value="ECO:0007669"/>
    <property type="project" value="TreeGrafter"/>
</dbReference>
<keyword evidence="1" id="KW-0472">Membrane</keyword>
<reference evidence="2 3" key="1">
    <citation type="journal article" date="2018" name="Int. J. Syst. Evol. Microbiol.">
        <title>Mesosutterella multiformis gen. nov., sp. nov., a member of the family Sutterellaceae and Sutterella megalosphaeroides sp. nov., isolated from human faeces.</title>
        <authorList>
            <person name="Sakamoto M."/>
            <person name="Ikeyama N."/>
            <person name="Kunihiro T."/>
            <person name="Iino T."/>
            <person name="Yuki M."/>
            <person name="Ohkuma M."/>
        </authorList>
    </citation>
    <scope>NUCLEOTIDE SEQUENCE [LARGE SCALE GENOMIC DNA]</scope>
    <source>
        <strain evidence="2 3">4NBBH2</strain>
    </source>
</reference>
<dbReference type="InterPro" id="IPR037185">
    <property type="entry name" value="EmrE-like"/>
</dbReference>
<keyword evidence="1" id="KW-0812">Transmembrane</keyword>
<feature type="transmembrane region" description="Helical" evidence="1">
    <location>
        <begin position="233"/>
        <end position="254"/>
    </location>
</feature>
<evidence type="ECO:0000313" key="2">
    <source>
        <dbReference type="EMBL" id="GBO94878.1"/>
    </source>
</evidence>
<dbReference type="PANTHER" id="PTHR22911">
    <property type="entry name" value="ACYL-MALONYL CONDENSING ENZYME-RELATED"/>
    <property type="match status" value="1"/>
</dbReference>
<protein>
    <submittedName>
        <fullName evidence="2">Membrane protein</fullName>
    </submittedName>
</protein>
<keyword evidence="3" id="KW-1185">Reference proteome</keyword>
<feature type="transmembrane region" description="Helical" evidence="1">
    <location>
        <begin position="143"/>
        <end position="164"/>
    </location>
</feature>
<dbReference type="OrthoDB" id="8524934at2"/>
<dbReference type="RefSeq" id="WP_116271062.1">
    <property type="nucleotide sequence ID" value="NZ_BGZJ01000002.1"/>
</dbReference>
<evidence type="ECO:0000313" key="3">
    <source>
        <dbReference type="Proteomes" id="UP000266091"/>
    </source>
</evidence>
<keyword evidence="1" id="KW-1133">Transmembrane helix</keyword>
<dbReference type="PANTHER" id="PTHR22911:SF103">
    <property type="entry name" value="BLR2811 PROTEIN"/>
    <property type="match status" value="1"/>
</dbReference>
<dbReference type="EMBL" id="BGZJ01000002">
    <property type="protein sequence ID" value="GBO94878.1"/>
    <property type="molecule type" value="Genomic_DNA"/>
</dbReference>
<name>A0A388SF30_9BURK</name>
<dbReference type="AlphaFoldDB" id="A0A388SF30"/>
<accession>A0A388SF30</accession>
<comment type="caution">
    <text evidence="2">The sequence shown here is derived from an EMBL/GenBank/DDBJ whole genome shotgun (WGS) entry which is preliminary data.</text>
</comment>
<feature type="transmembrane region" description="Helical" evidence="1">
    <location>
        <begin position="87"/>
        <end position="106"/>
    </location>
</feature>
<feature type="transmembrane region" description="Helical" evidence="1">
    <location>
        <begin position="28"/>
        <end position="50"/>
    </location>
</feature>
<dbReference type="SUPFAM" id="SSF103481">
    <property type="entry name" value="Multidrug resistance efflux transporter EmrE"/>
    <property type="match status" value="2"/>
</dbReference>
<feature type="transmembrane region" description="Helical" evidence="1">
    <location>
        <begin position="118"/>
        <end position="137"/>
    </location>
</feature>
<dbReference type="Proteomes" id="UP000266091">
    <property type="component" value="Unassembled WGS sequence"/>
</dbReference>
<organism evidence="2 3">
    <name type="scientific">Mesosutterella multiformis</name>
    <dbReference type="NCBI Taxonomy" id="2259133"/>
    <lineage>
        <taxon>Bacteria</taxon>
        <taxon>Pseudomonadati</taxon>
        <taxon>Pseudomonadota</taxon>
        <taxon>Betaproteobacteria</taxon>
        <taxon>Burkholderiales</taxon>
        <taxon>Sutterellaceae</taxon>
        <taxon>Mesosutterella</taxon>
    </lineage>
</organism>
<proteinExistence type="predicted"/>
<evidence type="ECO:0000256" key="1">
    <source>
        <dbReference type="SAM" id="Phobius"/>
    </source>
</evidence>
<accession>A0A401LJ53</accession>
<feature type="transmembrane region" description="Helical" evidence="1">
    <location>
        <begin position="201"/>
        <end position="221"/>
    </location>
</feature>
<feature type="transmembrane region" description="Helical" evidence="1">
    <location>
        <begin position="176"/>
        <end position="195"/>
    </location>
</feature>
<feature type="transmembrane region" description="Helical" evidence="1">
    <location>
        <begin position="62"/>
        <end position="81"/>
    </location>
</feature>
<gene>
    <name evidence="2" type="ORF">MESMUL_22320</name>
</gene>
<sequence length="296" mass="31312">MQSFWLLLSTFLTTLTYALVKLAPEGTAFYDIFLVRSAFMALVILVIAAVSKTSLKTRHPGLQCFRILCGVTALCVNIIAVQHMSVVLFQTLVFTAPLFVAAFGMARGVLLKRFPDPGLLLTIAAGFIGVLLVMRPGGADGSLPFIALGLFSGLCSAATGLTLRKLGSLGEPIIRTVTWFAIGCLAAGIVMFSLFSAESALSLFTEPVMLAIGLTTVGSQLAQTQGWGHGKPLLSASLQFSAVPFAALLGWAITSDTPQALTWAGIALITAAELASGLIQYRLMSRKPTVIHHTPL</sequence>